<dbReference type="PANTHER" id="PTHR30619:SF1">
    <property type="entry name" value="RECOMBINATION PROTEIN 2"/>
    <property type="match status" value="1"/>
</dbReference>
<comment type="subcellular location">
    <subcellularLocation>
        <location evidence="1">Cell membrane</location>
        <topology evidence="1">Multi-pass membrane protein</topology>
    </subcellularLocation>
</comment>
<evidence type="ECO:0000259" key="8">
    <source>
        <dbReference type="Pfam" id="PF13567"/>
    </source>
</evidence>
<dbReference type="Pfam" id="PF13567">
    <property type="entry name" value="DUF4131"/>
    <property type="match status" value="1"/>
</dbReference>
<keyword evidence="3 6" id="KW-0812">Transmembrane</keyword>
<evidence type="ECO:0000256" key="5">
    <source>
        <dbReference type="ARBA" id="ARBA00023136"/>
    </source>
</evidence>
<sequence length="719" mass="81536">MNTFYLHKYPSIRLIIPWIAGVFCGDRFFGCSPQLFWGILVFCFFFGLSIALYFLERYALRWCFGIIAFALCFTGGWMGITWQLQQTTDYAFPKKETVYRVLITDVPQAKEHTYLCQVLLKEHCDSIDSYPIERKSILYLQRDSASSRLKGGDELLVFTRISPPVNNKNFDEFDYARYLTRRGISGTGYVPSGKWMLLSSGSSSISLSLPPNGTVNRSSGMSILNLRNIANSCRGKVISLYRELGFDGDELAVLSALTIGDKTDLSESVRESYSIAGASHILALSGLHIGLLCALLLFILKPLAERGKTGRCVCAVLLFLLLWAFAFLTGLSPSVVRSVTMFSLLTVAGMFGRQSFSLNTLAATAWIMLLCNPVWLFDVGFQLSFVAVISILLLQPLVFRLFTMKTKIGKYVWGILSVSIAAQVGTAPLIMFYFSRFSTHFLLTNLVVIPLVTIILYVAVLMLFLTPVSWLQIWVAEGARKLLEVLNLFVRWVEQLPYSSIDGIWLYPLEVFGIYVVLSLLFYYFKVRRCRNLIICLCSILLLSVCHVMIYWIDRPQSSLVFYNVRGCPAVHCIESDGRSWINYADTLSDKKLLKRVATNYWNHRHLLLPEEITADCQTGAFSRRQQIISYYGCRVCMVTDNRWRNKSAVSALYTIDYLYLCKGYDGHLEELTKLFAPGCILLDASLSEHRRNLLEEECRQSGLRFISLSEEGSVCFLL</sequence>
<reference evidence="9 10" key="1">
    <citation type="submission" date="2018-09" db="EMBL/GenBank/DDBJ databases">
        <title>Murine metabolic-syndrome-specific gut microbial biobank.</title>
        <authorList>
            <person name="Liu C."/>
        </authorList>
    </citation>
    <scope>NUCLEOTIDE SEQUENCE [LARGE SCALE GENOMIC DNA]</scope>
    <source>
        <strain evidence="9 10">0.1X-D8-26</strain>
    </source>
</reference>
<dbReference type="PANTHER" id="PTHR30619">
    <property type="entry name" value="DNA INTERNALIZATION/COMPETENCE PROTEIN COMEC/REC2"/>
    <property type="match status" value="1"/>
</dbReference>
<gene>
    <name evidence="9" type="ORF">D7Y07_08210</name>
</gene>
<dbReference type="GO" id="GO:0005886">
    <property type="term" value="C:plasma membrane"/>
    <property type="evidence" value="ECO:0007669"/>
    <property type="project" value="UniProtKB-SubCell"/>
</dbReference>
<keyword evidence="4 6" id="KW-1133">Transmembrane helix</keyword>
<feature type="transmembrane region" description="Helical" evidence="6">
    <location>
        <begin position="35"/>
        <end position="55"/>
    </location>
</feature>
<keyword evidence="2" id="KW-1003">Cell membrane</keyword>
<dbReference type="EMBL" id="RAZM01000019">
    <property type="protein sequence ID" value="RLT80450.1"/>
    <property type="molecule type" value="Genomic_DNA"/>
</dbReference>
<evidence type="ECO:0000256" key="6">
    <source>
        <dbReference type="SAM" id="Phobius"/>
    </source>
</evidence>
<feature type="transmembrane region" description="Helical" evidence="6">
    <location>
        <begin position="411"/>
        <end position="434"/>
    </location>
</feature>
<dbReference type="NCBIfam" id="TIGR00360">
    <property type="entry name" value="ComEC_N-term"/>
    <property type="match status" value="1"/>
</dbReference>
<evidence type="ECO:0000256" key="3">
    <source>
        <dbReference type="ARBA" id="ARBA00022692"/>
    </source>
</evidence>
<feature type="transmembrane region" description="Helical" evidence="6">
    <location>
        <begin position="281"/>
        <end position="300"/>
    </location>
</feature>
<feature type="transmembrane region" description="Helical" evidence="6">
    <location>
        <begin position="312"/>
        <end position="336"/>
    </location>
</feature>
<proteinExistence type="predicted"/>
<protein>
    <submittedName>
        <fullName evidence="9">ComEC family competence protein</fullName>
    </submittedName>
</protein>
<dbReference type="AlphaFoldDB" id="A0A3L7Z6G8"/>
<comment type="caution">
    <text evidence="9">The sequence shown here is derived from an EMBL/GenBank/DDBJ whole genome shotgun (WGS) entry which is preliminary data.</text>
</comment>
<dbReference type="Pfam" id="PF03772">
    <property type="entry name" value="Competence"/>
    <property type="match status" value="1"/>
</dbReference>
<feature type="transmembrane region" description="Helical" evidence="6">
    <location>
        <begin position="62"/>
        <end position="84"/>
    </location>
</feature>
<feature type="transmembrane region" description="Helical" evidence="6">
    <location>
        <begin position="383"/>
        <end position="399"/>
    </location>
</feature>
<feature type="domain" description="ComEC/Rec2-related protein" evidence="7">
    <location>
        <begin position="257"/>
        <end position="526"/>
    </location>
</feature>
<evidence type="ECO:0000313" key="9">
    <source>
        <dbReference type="EMBL" id="RLT80450.1"/>
    </source>
</evidence>
<dbReference type="Proteomes" id="UP000267159">
    <property type="component" value="Unassembled WGS sequence"/>
</dbReference>
<dbReference type="InterPro" id="IPR052159">
    <property type="entry name" value="Competence_DNA_uptake"/>
</dbReference>
<feature type="domain" description="DUF4131" evidence="8">
    <location>
        <begin position="36"/>
        <end position="194"/>
    </location>
</feature>
<keyword evidence="5 6" id="KW-0472">Membrane</keyword>
<evidence type="ECO:0000256" key="1">
    <source>
        <dbReference type="ARBA" id="ARBA00004651"/>
    </source>
</evidence>
<feature type="transmembrane region" description="Helical" evidence="6">
    <location>
        <begin position="441"/>
        <end position="465"/>
    </location>
</feature>
<evidence type="ECO:0000256" key="2">
    <source>
        <dbReference type="ARBA" id="ARBA00022475"/>
    </source>
</evidence>
<dbReference type="RefSeq" id="WP_121765423.1">
    <property type="nucleotide sequence ID" value="NZ_RAZM01000019.1"/>
</dbReference>
<accession>A0A3L7Z6G8</accession>
<evidence type="ECO:0000256" key="4">
    <source>
        <dbReference type="ARBA" id="ARBA00022989"/>
    </source>
</evidence>
<feature type="transmembrane region" description="Helical" evidence="6">
    <location>
        <begin position="356"/>
        <end position="376"/>
    </location>
</feature>
<organism evidence="9 10">
    <name type="scientific">Bacteroides acidifaciens</name>
    <dbReference type="NCBI Taxonomy" id="85831"/>
    <lineage>
        <taxon>Bacteria</taxon>
        <taxon>Pseudomonadati</taxon>
        <taxon>Bacteroidota</taxon>
        <taxon>Bacteroidia</taxon>
        <taxon>Bacteroidales</taxon>
        <taxon>Bacteroidaceae</taxon>
        <taxon>Bacteroides</taxon>
    </lineage>
</organism>
<feature type="transmembrane region" description="Helical" evidence="6">
    <location>
        <begin position="504"/>
        <end position="525"/>
    </location>
</feature>
<evidence type="ECO:0000259" key="7">
    <source>
        <dbReference type="Pfam" id="PF03772"/>
    </source>
</evidence>
<name>A0A3L7Z6G8_9BACE</name>
<dbReference type="InterPro" id="IPR004477">
    <property type="entry name" value="ComEC_N"/>
</dbReference>
<evidence type="ECO:0000313" key="10">
    <source>
        <dbReference type="Proteomes" id="UP000267159"/>
    </source>
</evidence>
<feature type="transmembrane region" description="Helical" evidence="6">
    <location>
        <begin position="532"/>
        <end position="553"/>
    </location>
</feature>
<dbReference type="InterPro" id="IPR025405">
    <property type="entry name" value="DUF4131"/>
</dbReference>